<dbReference type="AlphaFoldDB" id="M2V2G2"/>
<evidence type="ECO:0000313" key="2">
    <source>
        <dbReference type="EMBL" id="EMD99991.1"/>
    </source>
</evidence>
<proteinExistence type="predicted"/>
<gene>
    <name evidence="2" type="ORF">B381_11276</name>
</gene>
<dbReference type="Gene3D" id="3.40.50.1820">
    <property type="entry name" value="alpha/beta hydrolase"/>
    <property type="match status" value="1"/>
</dbReference>
<dbReference type="eggNOG" id="COG1075">
    <property type="taxonomic scope" value="Bacteria"/>
</dbReference>
<reference evidence="2 3" key="1">
    <citation type="journal article" date="2013" name="Genome Announc.">
        <title>Draft Genome of Pseudomonas stutzeri Strain NF13, a Nitrogen Fixer Isolated from the Galapagos Rift Hydrothermal Vent.</title>
        <authorList>
            <person name="Pena A."/>
            <person name="Busquets A."/>
            <person name="Gomila M."/>
            <person name="Mayol J."/>
            <person name="Bosch R."/>
            <person name="Nogales B."/>
            <person name="Garcia-Valdes E."/>
            <person name="Bennasar A."/>
            <person name="Lalucat J."/>
        </authorList>
    </citation>
    <scope>NUCLEOTIDE SEQUENCE [LARGE SCALE GENOMIC DNA]</scope>
    <source>
        <strain evidence="2 3">NF13</strain>
    </source>
</reference>
<dbReference type="OrthoDB" id="556502at2"/>
<feature type="domain" description="GPI inositol-deacylase PGAP1-like alpha/beta" evidence="1">
    <location>
        <begin position="152"/>
        <end position="198"/>
    </location>
</feature>
<dbReference type="Proteomes" id="UP000011700">
    <property type="component" value="Unassembled WGS sequence"/>
</dbReference>
<name>M2V2G2_STUST</name>
<dbReference type="SUPFAM" id="SSF53474">
    <property type="entry name" value="alpha/beta-Hydrolases"/>
    <property type="match status" value="1"/>
</dbReference>
<sequence length="538" mass="60892">MALRYPIIYIRGYAMTTGERNETAADPFCGFNVGSTVYRALDRKDRPTQKLVFESPVVRLMSEFQYQHVYQDGYDIMDPCWEPARDEEGKPIPGIAPASIVILRYYDDGSDFFGDGKARHITEYARRLNELILKVRQRVAEYQEKGKAVMPEENFRCYLVAHSMGGLVARAFLQGAGEYSNARATVDKLFTIATPHNGIDVGGRFNVPSWLTAEEVDTFNRKKMAEYLNLTKVTAQFDNRVDLIPRSALPPERIFCMVGTNRGDYEPLHGAVRAFVGNGSDGLVRIDNASLWGINTDASGNLIENSHQEVATAYAFRSHSGYYGIVNSEESYQNLVRFLFGDVRVDIHLEIEKVSLPVGVEQAIVKGETLEAGYQFEFLATPKGKRWFLTRRQSVEDSPACRSHQELTSDGSSRKSIYLSSVFLSKWAKVDESPCLTYKMSVAAKVPDYVVGGRFWRNEHFEGADLFRDEAIVHLTPPEHDGGEWQIDLAWAVLKAKRIKQKLLFDNEHSCRDILLPFNQDGRPGIKGSLRLRVQPWK</sequence>
<organism evidence="2 3">
    <name type="scientific">Stutzerimonas stutzeri NF13</name>
    <dbReference type="NCBI Taxonomy" id="1212548"/>
    <lineage>
        <taxon>Bacteria</taxon>
        <taxon>Pseudomonadati</taxon>
        <taxon>Pseudomonadota</taxon>
        <taxon>Gammaproteobacteria</taxon>
        <taxon>Pseudomonadales</taxon>
        <taxon>Pseudomonadaceae</taxon>
        <taxon>Stutzerimonas</taxon>
    </lineage>
</organism>
<dbReference type="Pfam" id="PF07819">
    <property type="entry name" value="PGAP1"/>
    <property type="match status" value="1"/>
</dbReference>
<dbReference type="InterPro" id="IPR012908">
    <property type="entry name" value="PGAP1-ab_dom-like"/>
</dbReference>
<evidence type="ECO:0000313" key="3">
    <source>
        <dbReference type="Proteomes" id="UP000011700"/>
    </source>
</evidence>
<dbReference type="PATRIC" id="fig|1212548.4.peg.2201"/>
<dbReference type="RefSeq" id="WP_003300821.1">
    <property type="nucleotide sequence ID" value="NZ_AOBS01000051.1"/>
</dbReference>
<comment type="caution">
    <text evidence="2">The sequence shown here is derived from an EMBL/GenBank/DDBJ whole genome shotgun (WGS) entry which is preliminary data.</text>
</comment>
<accession>M2V2G2</accession>
<dbReference type="InterPro" id="IPR029058">
    <property type="entry name" value="AB_hydrolase_fold"/>
</dbReference>
<dbReference type="EMBL" id="AOBS01000051">
    <property type="protein sequence ID" value="EMD99991.1"/>
    <property type="molecule type" value="Genomic_DNA"/>
</dbReference>
<evidence type="ECO:0000259" key="1">
    <source>
        <dbReference type="Pfam" id="PF07819"/>
    </source>
</evidence>
<protein>
    <recommendedName>
        <fullName evidence="1">GPI inositol-deacylase PGAP1-like alpha/beta domain-containing protein</fullName>
    </recommendedName>
</protein>
<dbReference type="GO" id="GO:0016788">
    <property type="term" value="F:hydrolase activity, acting on ester bonds"/>
    <property type="evidence" value="ECO:0007669"/>
    <property type="project" value="InterPro"/>
</dbReference>